<dbReference type="PANTHER" id="PTHR21021:SF15">
    <property type="entry name" value="FREE METHIONINE-R-SULFOXIDE REDUCTASE"/>
    <property type="match status" value="1"/>
</dbReference>
<dbReference type="AlphaFoldDB" id="A0A4Q7P8I7"/>
<name>A0A4Q7P8I7_9BACT</name>
<dbReference type="RefSeq" id="WP_130274905.1">
    <property type="nucleotide sequence ID" value="NZ_SGXG01000001.1"/>
</dbReference>
<comment type="caution">
    <text evidence="3">The sequence shown here is derived from an EMBL/GenBank/DDBJ whole genome shotgun (WGS) entry which is preliminary data.</text>
</comment>
<dbReference type="Proteomes" id="UP000292209">
    <property type="component" value="Unassembled WGS sequence"/>
</dbReference>
<feature type="domain" description="GAF" evidence="2">
    <location>
        <begin position="40"/>
        <end position="157"/>
    </location>
</feature>
<dbReference type="Gene3D" id="3.30.450.40">
    <property type="match status" value="1"/>
</dbReference>
<dbReference type="OrthoDB" id="9796252at2"/>
<dbReference type="InterPro" id="IPR051330">
    <property type="entry name" value="Phosphatase_reg/MetRdx"/>
</dbReference>
<dbReference type="SUPFAM" id="SSF55781">
    <property type="entry name" value="GAF domain-like"/>
    <property type="match status" value="1"/>
</dbReference>
<dbReference type="Pfam" id="PF13185">
    <property type="entry name" value="GAF_2"/>
    <property type="match status" value="1"/>
</dbReference>
<keyword evidence="4" id="KW-1185">Reference proteome</keyword>
<gene>
    <name evidence="3" type="ORF">BC751_1418</name>
</gene>
<comment type="similarity">
    <text evidence="1">Belongs to the free Met sulfoxide reductase family.</text>
</comment>
<proteinExistence type="inferred from homology"/>
<dbReference type="InterPro" id="IPR003018">
    <property type="entry name" value="GAF"/>
</dbReference>
<evidence type="ECO:0000313" key="3">
    <source>
        <dbReference type="EMBL" id="RZS95868.1"/>
    </source>
</evidence>
<protein>
    <submittedName>
        <fullName evidence="3">GAF domain-containing protein</fullName>
    </submittedName>
</protein>
<organism evidence="3 4">
    <name type="scientific">Cecembia calidifontis</name>
    <dbReference type="NCBI Taxonomy" id="1187080"/>
    <lineage>
        <taxon>Bacteria</taxon>
        <taxon>Pseudomonadati</taxon>
        <taxon>Bacteroidota</taxon>
        <taxon>Cytophagia</taxon>
        <taxon>Cytophagales</taxon>
        <taxon>Cyclobacteriaceae</taxon>
        <taxon>Cecembia</taxon>
    </lineage>
</organism>
<dbReference type="FunFam" id="3.30.450.40:FF:000008">
    <property type="entry name" value="GAF domain-containing proteins"/>
    <property type="match status" value="1"/>
</dbReference>
<dbReference type="EMBL" id="SGXG01000001">
    <property type="protein sequence ID" value="RZS95868.1"/>
    <property type="molecule type" value="Genomic_DNA"/>
</dbReference>
<dbReference type="GO" id="GO:0005829">
    <property type="term" value="C:cytosol"/>
    <property type="evidence" value="ECO:0007669"/>
    <property type="project" value="TreeGrafter"/>
</dbReference>
<evidence type="ECO:0000256" key="1">
    <source>
        <dbReference type="ARBA" id="ARBA00038454"/>
    </source>
</evidence>
<evidence type="ECO:0000259" key="2">
    <source>
        <dbReference type="Pfam" id="PF13185"/>
    </source>
</evidence>
<dbReference type="PANTHER" id="PTHR21021">
    <property type="entry name" value="GAF/PUTATIVE CYTOSKELETAL PROTEIN"/>
    <property type="match status" value="1"/>
</dbReference>
<sequence length="162" mass="17765">MAESLYIPKETDKAGIYQAILPQIEALISGETDLYANLANVAAVLKEAFGFFWVGFYLVKDNELVLGPFQGPLACTRISFGKGVCGTAWKESRTQLVPDVDLFPGHIACSSASKSEIVVPGIKDGKVWCVLDVDSDQLDDFDQNDKIFLEELMQLLSAKQSK</sequence>
<dbReference type="GO" id="GO:0033745">
    <property type="term" value="F:L-methionine-(R)-S-oxide reductase activity"/>
    <property type="evidence" value="ECO:0007669"/>
    <property type="project" value="TreeGrafter"/>
</dbReference>
<accession>A0A4Q7P8I7</accession>
<reference evidence="3 4" key="1">
    <citation type="submission" date="2019-02" db="EMBL/GenBank/DDBJ databases">
        <title>Genomic Encyclopedia of Archaeal and Bacterial Type Strains, Phase II (KMG-II): from individual species to whole genera.</title>
        <authorList>
            <person name="Goeker M."/>
        </authorList>
    </citation>
    <scope>NUCLEOTIDE SEQUENCE [LARGE SCALE GENOMIC DNA]</scope>
    <source>
        <strain evidence="3 4">DSM 21411</strain>
    </source>
</reference>
<dbReference type="InterPro" id="IPR029016">
    <property type="entry name" value="GAF-like_dom_sf"/>
</dbReference>
<evidence type="ECO:0000313" key="4">
    <source>
        <dbReference type="Proteomes" id="UP000292209"/>
    </source>
</evidence>